<sequence>MRLIDDYNFIPVQEIPGGMHRGPLQMSLSVYNGDETSTIATKVDMSSFRSLSSDCTDTPVECSSDKELFIDDTSLVSSFAKML</sequence>
<dbReference type="Proteomes" id="UP000887013">
    <property type="component" value="Unassembled WGS sequence"/>
</dbReference>
<evidence type="ECO:0000313" key="1">
    <source>
        <dbReference type="EMBL" id="GFU20869.1"/>
    </source>
</evidence>
<proteinExistence type="predicted"/>
<accession>A0A8X6QDI3</accession>
<evidence type="ECO:0000313" key="3">
    <source>
        <dbReference type="Proteomes" id="UP000887013"/>
    </source>
</evidence>
<protein>
    <submittedName>
        <fullName evidence="1">Uncharacterized protein</fullName>
    </submittedName>
</protein>
<reference evidence="1" key="1">
    <citation type="submission" date="2020-08" db="EMBL/GenBank/DDBJ databases">
        <title>Multicomponent nature underlies the extraordinary mechanical properties of spider dragline silk.</title>
        <authorList>
            <person name="Kono N."/>
            <person name="Nakamura H."/>
            <person name="Mori M."/>
            <person name="Yoshida Y."/>
            <person name="Ohtoshi R."/>
            <person name="Malay A.D."/>
            <person name="Moran D.A.P."/>
            <person name="Tomita M."/>
            <person name="Numata K."/>
            <person name="Arakawa K."/>
        </authorList>
    </citation>
    <scope>NUCLEOTIDE SEQUENCE</scope>
</reference>
<keyword evidence="3" id="KW-1185">Reference proteome</keyword>
<name>A0A8X6QDI3_NEPPI</name>
<evidence type="ECO:0000313" key="2">
    <source>
        <dbReference type="EMBL" id="GFU42845.1"/>
    </source>
</evidence>
<gene>
    <name evidence="2" type="ORF">NPIL_191701</name>
    <name evidence="1" type="ORF">NPIL_263191</name>
</gene>
<organism evidence="1 3">
    <name type="scientific">Nephila pilipes</name>
    <name type="common">Giant wood spider</name>
    <name type="synonym">Nephila maculata</name>
    <dbReference type="NCBI Taxonomy" id="299642"/>
    <lineage>
        <taxon>Eukaryota</taxon>
        <taxon>Metazoa</taxon>
        <taxon>Ecdysozoa</taxon>
        <taxon>Arthropoda</taxon>
        <taxon>Chelicerata</taxon>
        <taxon>Arachnida</taxon>
        <taxon>Araneae</taxon>
        <taxon>Araneomorphae</taxon>
        <taxon>Entelegynae</taxon>
        <taxon>Araneoidea</taxon>
        <taxon>Nephilidae</taxon>
        <taxon>Nephila</taxon>
    </lineage>
</organism>
<dbReference type="EMBL" id="BMAW01031381">
    <property type="protein sequence ID" value="GFU20869.1"/>
    <property type="molecule type" value="Genomic_DNA"/>
</dbReference>
<comment type="caution">
    <text evidence="1">The sequence shown here is derived from an EMBL/GenBank/DDBJ whole genome shotgun (WGS) entry which is preliminary data.</text>
</comment>
<dbReference type="EMBL" id="BMAW01132280">
    <property type="protein sequence ID" value="GFU42845.1"/>
    <property type="molecule type" value="Genomic_DNA"/>
</dbReference>
<dbReference type="AlphaFoldDB" id="A0A8X6QDI3"/>